<evidence type="ECO:0000256" key="2">
    <source>
        <dbReference type="PROSITE-ProRule" id="PRU00169"/>
    </source>
</evidence>
<dbReference type="PROSITE" id="PS50110">
    <property type="entry name" value="RESPONSE_REGULATORY"/>
    <property type="match status" value="1"/>
</dbReference>
<accession>A0ABU6PWA5</accession>
<sequence length="133" mass="15346">MKRDHCVILCVEDNPINMALMHHIFKKYSQIRLLKAESAEQAIEILGEEIPDLIIMDIQLPGMDGYEALDYLKQREDMRHIPVIAVSSYAMESDIVRGREASFAEYITKPIDLKHFLSIVKELMLEVAATWEL</sequence>
<protein>
    <submittedName>
        <fullName evidence="4">Response regulator</fullName>
    </submittedName>
</protein>
<comment type="caution">
    <text evidence="4">The sequence shown here is derived from an EMBL/GenBank/DDBJ whole genome shotgun (WGS) entry which is preliminary data.</text>
</comment>
<feature type="modified residue" description="4-aspartylphosphate" evidence="2">
    <location>
        <position position="57"/>
    </location>
</feature>
<dbReference type="InterPro" id="IPR001789">
    <property type="entry name" value="Sig_transdc_resp-reg_receiver"/>
</dbReference>
<dbReference type="Gene3D" id="3.40.50.2300">
    <property type="match status" value="1"/>
</dbReference>
<proteinExistence type="predicted"/>
<dbReference type="Pfam" id="PF00072">
    <property type="entry name" value="Response_reg"/>
    <property type="match status" value="1"/>
</dbReference>
<evidence type="ECO:0000313" key="5">
    <source>
        <dbReference type="Proteomes" id="UP001343257"/>
    </source>
</evidence>
<keyword evidence="5" id="KW-1185">Reference proteome</keyword>
<evidence type="ECO:0000256" key="1">
    <source>
        <dbReference type="ARBA" id="ARBA00022553"/>
    </source>
</evidence>
<evidence type="ECO:0000313" key="4">
    <source>
        <dbReference type="EMBL" id="MED5019134.1"/>
    </source>
</evidence>
<dbReference type="InterPro" id="IPR050595">
    <property type="entry name" value="Bact_response_regulator"/>
</dbReference>
<name>A0ABU6PWA5_9BACL</name>
<dbReference type="InterPro" id="IPR011006">
    <property type="entry name" value="CheY-like_superfamily"/>
</dbReference>
<dbReference type="SMART" id="SM00448">
    <property type="entry name" value="REC"/>
    <property type="match status" value="1"/>
</dbReference>
<organism evidence="4 5">
    <name type="scientific">Paenibacillus chibensis</name>
    <dbReference type="NCBI Taxonomy" id="59846"/>
    <lineage>
        <taxon>Bacteria</taxon>
        <taxon>Bacillati</taxon>
        <taxon>Bacillota</taxon>
        <taxon>Bacilli</taxon>
        <taxon>Bacillales</taxon>
        <taxon>Paenibacillaceae</taxon>
        <taxon>Paenibacillus</taxon>
    </lineage>
</organism>
<evidence type="ECO:0000259" key="3">
    <source>
        <dbReference type="PROSITE" id="PS50110"/>
    </source>
</evidence>
<dbReference type="PANTHER" id="PTHR44591">
    <property type="entry name" value="STRESS RESPONSE REGULATOR PROTEIN 1"/>
    <property type="match status" value="1"/>
</dbReference>
<keyword evidence="1 2" id="KW-0597">Phosphoprotein</keyword>
<dbReference type="PANTHER" id="PTHR44591:SF3">
    <property type="entry name" value="RESPONSE REGULATORY DOMAIN-CONTAINING PROTEIN"/>
    <property type="match status" value="1"/>
</dbReference>
<feature type="domain" description="Response regulatory" evidence="3">
    <location>
        <begin position="7"/>
        <end position="124"/>
    </location>
</feature>
<dbReference type="EMBL" id="JARTLD010000044">
    <property type="protein sequence ID" value="MED5019134.1"/>
    <property type="molecule type" value="Genomic_DNA"/>
</dbReference>
<gene>
    <name evidence="4" type="ORF">P9847_17630</name>
</gene>
<dbReference type="Proteomes" id="UP001343257">
    <property type="component" value="Unassembled WGS sequence"/>
</dbReference>
<dbReference type="SUPFAM" id="SSF52172">
    <property type="entry name" value="CheY-like"/>
    <property type="match status" value="1"/>
</dbReference>
<dbReference type="RefSeq" id="WP_328279888.1">
    <property type="nucleotide sequence ID" value="NZ_JARTLD010000044.1"/>
</dbReference>
<reference evidence="4 5" key="1">
    <citation type="submission" date="2023-03" db="EMBL/GenBank/DDBJ databases">
        <title>Bacillus Genome Sequencing.</title>
        <authorList>
            <person name="Dunlap C."/>
        </authorList>
    </citation>
    <scope>NUCLEOTIDE SEQUENCE [LARGE SCALE GENOMIC DNA]</scope>
    <source>
        <strain evidence="4 5">NRS-52</strain>
    </source>
</reference>